<gene>
    <name evidence="3" type="ORF">SAMN05443507_11414</name>
</gene>
<dbReference type="AlphaFoldDB" id="A0A1M6SKU4"/>
<dbReference type="SUPFAM" id="SSF49373">
    <property type="entry name" value="Invasin/intimin cell-adhesion fragments"/>
    <property type="match status" value="1"/>
</dbReference>
<keyword evidence="2" id="KW-0732">Signal</keyword>
<dbReference type="InterPro" id="IPR008964">
    <property type="entry name" value="Invasin/intimin_cell_adhesion"/>
</dbReference>
<feature type="region of interest" description="Disordered" evidence="1">
    <location>
        <begin position="324"/>
        <end position="348"/>
    </location>
</feature>
<name>A0A1M6SKU4_9BACL</name>
<evidence type="ECO:0000256" key="2">
    <source>
        <dbReference type="SAM" id="SignalP"/>
    </source>
</evidence>
<feature type="signal peptide" evidence="2">
    <location>
        <begin position="1"/>
        <end position="30"/>
    </location>
</feature>
<evidence type="ECO:0000313" key="3">
    <source>
        <dbReference type="EMBL" id="SHK45361.1"/>
    </source>
</evidence>
<dbReference type="Pfam" id="PF12389">
    <property type="entry name" value="Peptidase_M73"/>
    <property type="match status" value="1"/>
</dbReference>
<dbReference type="InterPro" id="IPR022121">
    <property type="entry name" value="Peptidase_M73_camelysin"/>
</dbReference>
<dbReference type="STRING" id="1830138.SAMN05443507_11414"/>
<keyword evidence="4" id="KW-1185">Reference proteome</keyword>
<dbReference type="Gene3D" id="2.60.40.10">
    <property type="entry name" value="Immunoglobulins"/>
    <property type="match status" value="2"/>
</dbReference>
<dbReference type="Proteomes" id="UP000184016">
    <property type="component" value="Unassembled WGS sequence"/>
</dbReference>
<feature type="chain" id="PRO_5038749960" evidence="2">
    <location>
        <begin position="31"/>
        <end position="692"/>
    </location>
</feature>
<evidence type="ECO:0000256" key="1">
    <source>
        <dbReference type="SAM" id="MobiDB-lite"/>
    </source>
</evidence>
<proteinExistence type="predicted"/>
<dbReference type="InterPro" id="IPR013783">
    <property type="entry name" value="Ig-like_fold"/>
</dbReference>
<sequence>MKIQSKLSMAGITALSGLAMLGAGSFALFTADAHSSQQNFGAGVVDITLHGESNVFSNVKEIPYFNMVPGDRAGGYVILHNTGSVAEILDLQNNVHGPIFWDDGLNNGKVVTLNGFVKGSSQELNQQALLADSPFGRTVYQTYKNNWQPRLLIGGPKLIPGFGYESVDYHGSSPLNEYQTDNHPAYYVLQYAIYNSLPKVVEAPHEYPQAIGYRVSGSIVNTNLSVPYTYQQAGYNLNGGDFSDSTGTLNVESSDASFDNELIQPTKFSGSTDLKGIVLQPGQYLLVTYRGGLPKEAGNDYQDAWGSVSLSVLAEQYENNHQNIQVTGSNGNGGNPIQSGQGSTTSPTPNQYFSSLNANPFSSSTIYAGQNVNYTLQLWDSSHSPLEVPVSDISLSVTKGTAKDVVFSPIDSLGNGFYSFSVSDSQAEILQVEATVMANGVSVHAESKPIQLAVDHSILSSLSFDQSSEQAGQSDTYTLSLKNAANQPLQGLTSDISLSTIKGTAQDIEFGPIVEKSPGLYQFSVKDTKSELIQVKATINALDTEQSVTASEEQITPGPAAQLIFYPDYLDFATENSRIPVTISLEDKYGNIVPQNDVLTFHYQGPFNIIGVDGYAQLTNGVFHGTAINQFNPTYSNYMYQYSQLPTGYFFAILGDSNSVSDNSNGLNATFSGELSPQSPSSGEGGGCGCLF</sequence>
<dbReference type="EMBL" id="FRAF01000014">
    <property type="protein sequence ID" value="SHK45361.1"/>
    <property type="molecule type" value="Genomic_DNA"/>
</dbReference>
<accession>A0A1M6SKU4</accession>
<protein>
    <submittedName>
        <fullName evidence="3">Camelysin metallo-endopeptidase</fullName>
    </submittedName>
</protein>
<reference evidence="4" key="1">
    <citation type="submission" date="2016-11" db="EMBL/GenBank/DDBJ databases">
        <authorList>
            <person name="Varghese N."/>
            <person name="Submissions S."/>
        </authorList>
    </citation>
    <scope>NUCLEOTIDE SEQUENCE [LARGE SCALE GENOMIC DNA]</scope>
    <source>
        <strain evidence="4">USBA-503</strain>
    </source>
</reference>
<evidence type="ECO:0000313" key="4">
    <source>
        <dbReference type="Proteomes" id="UP000184016"/>
    </source>
</evidence>
<dbReference type="RefSeq" id="WP_072874287.1">
    <property type="nucleotide sequence ID" value="NZ_FRAF01000014.1"/>
</dbReference>
<organism evidence="3 4">
    <name type="scientific">Alicyclobacillus tolerans</name>
    <dbReference type="NCBI Taxonomy" id="90970"/>
    <lineage>
        <taxon>Bacteria</taxon>
        <taxon>Bacillati</taxon>
        <taxon>Bacillota</taxon>
        <taxon>Bacilli</taxon>
        <taxon>Bacillales</taxon>
        <taxon>Alicyclobacillaceae</taxon>
        <taxon>Alicyclobacillus</taxon>
    </lineage>
</organism>